<dbReference type="RefSeq" id="WP_307558528.1">
    <property type="nucleotide sequence ID" value="NZ_JAUSQU010000001.1"/>
</dbReference>
<name>A0ABT9QB44_9ACTN</name>
<dbReference type="Proteomes" id="UP001225356">
    <property type="component" value="Unassembled WGS sequence"/>
</dbReference>
<accession>A0ABT9QB44</accession>
<dbReference type="EMBL" id="JAUSQU010000001">
    <property type="protein sequence ID" value="MDP9844001.1"/>
    <property type="molecule type" value="Genomic_DNA"/>
</dbReference>
<organism evidence="2 3">
    <name type="scientific">Streptosporangium lutulentum</name>
    <dbReference type="NCBI Taxonomy" id="1461250"/>
    <lineage>
        <taxon>Bacteria</taxon>
        <taxon>Bacillati</taxon>
        <taxon>Actinomycetota</taxon>
        <taxon>Actinomycetes</taxon>
        <taxon>Streptosporangiales</taxon>
        <taxon>Streptosporangiaceae</taxon>
        <taxon>Streptosporangium</taxon>
    </lineage>
</organism>
<proteinExistence type="predicted"/>
<keyword evidence="3" id="KW-1185">Reference proteome</keyword>
<gene>
    <name evidence="2" type="ORF">J2853_003212</name>
</gene>
<reference evidence="2 3" key="1">
    <citation type="submission" date="2023-07" db="EMBL/GenBank/DDBJ databases">
        <title>Sequencing the genomes of 1000 actinobacteria strains.</title>
        <authorList>
            <person name="Klenk H.-P."/>
        </authorList>
    </citation>
    <scope>NUCLEOTIDE SEQUENCE [LARGE SCALE GENOMIC DNA]</scope>
    <source>
        <strain evidence="2 3">DSM 46740</strain>
    </source>
</reference>
<evidence type="ECO:0000313" key="3">
    <source>
        <dbReference type="Proteomes" id="UP001225356"/>
    </source>
</evidence>
<feature type="region of interest" description="Disordered" evidence="1">
    <location>
        <begin position="1"/>
        <end position="35"/>
    </location>
</feature>
<sequence length="60" mass="6412">MFHAPRLALRLTGRDGRQDDSSALPGVRLPPDEDAVTTVGTTLRPAARPRAALDCADPFV</sequence>
<evidence type="ECO:0000313" key="2">
    <source>
        <dbReference type="EMBL" id="MDP9844001.1"/>
    </source>
</evidence>
<protein>
    <submittedName>
        <fullName evidence="2">Uncharacterized protein</fullName>
    </submittedName>
</protein>
<comment type="caution">
    <text evidence="2">The sequence shown here is derived from an EMBL/GenBank/DDBJ whole genome shotgun (WGS) entry which is preliminary data.</text>
</comment>
<evidence type="ECO:0000256" key="1">
    <source>
        <dbReference type="SAM" id="MobiDB-lite"/>
    </source>
</evidence>